<evidence type="ECO:0000259" key="2">
    <source>
        <dbReference type="Pfam" id="PF01814"/>
    </source>
</evidence>
<reference evidence="3 4" key="1">
    <citation type="submission" date="2018-04" db="EMBL/GenBank/DDBJ databases">
        <title>Cupriavidus necator CR12 genome sequencing and assembly.</title>
        <authorList>
            <person name="Ben Fekih I."/>
            <person name="Mazhar H.S."/>
            <person name="Bello S.K."/>
            <person name="Rensing C."/>
        </authorList>
    </citation>
    <scope>NUCLEOTIDE SEQUENCE [LARGE SCALE GENOMIC DNA]</scope>
    <source>
        <strain evidence="3 4">CR12</strain>
    </source>
</reference>
<dbReference type="GO" id="GO:0005886">
    <property type="term" value="C:plasma membrane"/>
    <property type="evidence" value="ECO:0007669"/>
    <property type="project" value="TreeGrafter"/>
</dbReference>
<comment type="caution">
    <text evidence="3">The sequence shown here is derived from an EMBL/GenBank/DDBJ whole genome shotgun (WGS) entry which is preliminary data.</text>
</comment>
<dbReference type="PANTHER" id="PTHR39966">
    <property type="entry name" value="BLL2471 PROTEIN-RELATED"/>
    <property type="match status" value="1"/>
</dbReference>
<proteinExistence type="predicted"/>
<dbReference type="AlphaFoldDB" id="A0A367PGH1"/>
<feature type="domain" description="Hemerythrin-like" evidence="2">
    <location>
        <begin position="23"/>
        <end position="158"/>
    </location>
</feature>
<feature type="region of interest" description="Disordered" evidence="1">
    <location>
        <begin position="1"/>
        <end position="23"/>
    </location>
</feature>
<protein>
    <submittedName>
        <fullName evidence="3">AraC family transcriptional regulator</fullName>
    </submittedName>
</protein>
<organism evidence="3 4">
    <name type="scientific">Cupriavidus necator</name>
    <name type="common">Alcaligenes eutrophus</name>
    <name type="synonym">Ralstonia eutropha</name>
    <dbReference type="NCBI Taxonomy" id="106590"/>
    <lineage>
        <taxon>Bacteria</taxon>
        <taxon>Pseudomonadati</taxon>
        <taxon>Pseudomonadota</taxon>
        <taxon>Betaproteobacteria</taxon>
        <taxon>Burkholderiales</taxon>
        <taxon>Burkholderiaceae</taxon>
        <taxon>Cupriavidus</taxon>
    </lineage>
</organism>
<dbReference type="PANTHER" id="PTHR39966:SF1">
    <property type="entry name" value="HEMERYTHRIN-LIKE DOMAIN-CONTAINING PROTEIN"/>
    <property type="match status" value="1"/>
</dbReference>
<name>A0A367PGH1_CUPNE</name>
<dbReference type="EMBL" id="QDHA01000042">
    <property type="protein sequence ID" value="RCJ06972.1"/>
    <property type="molecule type" value="Genomic_DNA"/>
</dbReference>
<evidence type="ECO:0000313" key="3">
    <source>
        <dbReference type="EMBL" id="RCJ06972.1"/>
    </source>
</evidence>
<evidence type="ECO:0000313" key="4">
    <source>
        <dbReference type="Proteomes" id="UP000253501"/>
    </source>
</evidence>
<dbReference type="InterPro" id="IPR012312">
    <property type="entry name" value="Hemerythrin-like"/>
</dbReference>
<dbReference type="Proteomes" id="UP000253501">
    <property type="component" value="Unassembled WGS sequence"/>
</dbReference>
<feature type="compositionally biased region" description="Low complexity" evidence="1">
    <location>
        <begin position="7"/>
        <end position="23"/>
    </location>
</feature>
<evidence type="ECO:0000256" key="1">
    <source>
        <dbReference type="SAM" id="MobiDB-lite"/>
    </source>
</evidence>
<gene>
    <name evidence="3" type="ORF">DDK22_18615</name>
</gene>
<dbReference type="Pfam" id="PF01814">
    <property type="entry name" value="Hemerythrin"/>
    <property type="match status" value="1"/>
</dbReference>
<accession>A0A367PGH1</accession>
<dbReference type="Gene3D" id="1.20.120.520">
    <property type="entry name" value="nmb1532 protein domain like"/>
    <property type="match status" value="1"/>
</dbReference>
<dbReference type="RefSeq" id="WP_114133197.1">
    <property type="nucleotide sequence ID" value="NZ_CP068435.1"/>
</dbReference>
<sequence>MATPLVTSLPTSPSAALSTPSPTPLTAWHTDHIHFASMLDLLEKQVSTFHQGEQPDYGLMATIIHYMRNYGDCVHHPREDVAYALLVDRDPGTRIIISRLLQEHRVIATVGAELLDRLREAQSEVVTSRAALEAAAAMYLVYYRNHLSTEEKQVMPRAARFLTEADWAEVAAIDPASADPLFGANVEKRFATLRKQIDSEANASMR</sequence>